<gene>
    <name evidence="1" type="ORF">MNV_700026</name>
</gene>
<evidence type="ECO:0000313" key="2">
    <source>
        <dbReference type="Proteomes" id="UP000218615"/>
    </source>
</evidence>
<dbReference type="EMBL" id="FZMP01000219">
    <property type="protein sequence ID" value="SNQ62372.1"/>
    <property type="molecule type" value="Genomic_DNA"/>
</dbReference>
<reference evidence="2" key="1">
    <citation type="submission" date="2017-06" db="EMBL/GenBank/DDBJ databases">
        <authorList>
            <person name="Cremers G."/>
        </authorList>
    </citation>
    <scope>NUCLEOTIDE SEQUENCE [LARGE SCALE GENOMIC DNA]</scope>
</reference>
<dbReference type="Proteomes" id="UP000218615">
    <property type="component" value="Unassembled WGS sequence"/>
</dbReference>
<dbReference type="AlphaFoldDB" id="A0A284VSX6"/>
<protein>
    <submittedName>
        <fullName evidence="1">Uncharacterized protein</fullName>
    </submittedName>
</protein>
<evidence type="ECO:0000313" key="1">
    <source>
        <dbReference type="EMBL" id="SNQ62372.1"/>
    </source>
</evidence>
<name>A0A284VSX6_9EURY</name>
<organism evidence="1 2">
    <name type="scientific">Candidatus Methanoperedens nitratireducens</name>
    <dbReference type="NCBI Taxonomy" id="1392998"/>
    <lineage>
        <taxon>Archaea</taxon>
        <taxon>Methanobacteriati</taxon>
        <taxon>Methanobacteriota</taxon>
        <taxon>Stenosarchaea group</taxon>
        <taxon>Methanomicrobia</taxon>
        <taxon>Methanosarcinales</taxon>
        <taxon>ANME-2 cluster</taxon>
        <taxon>Candidatus Methanoperedentaceae</taxon>
        <taxon>Candidatus Methanoperedens</taxon>
    </lineage>
</organism>
<keyword evidence="2" id="KW-1185">Reference proteome</keyword>
<sequence>MFISIYELPLLADFAVFNLINPLNISFFKKSNYRQYKTKISFYKQKINSKTVTGFIQVKLFKQYHCPVRL</sequence>
<proteinExistence type="predicted"/>
<accession>A0A284VSX6</accession>